<reference evidence="2" key="2">
    <citation type="submission" date="2020-09" db="EMBL/GenBank/DDBJ databases">
        <authorList>
            <person name="Sun Q."/>
            <person name="Zhou Y."/>
        </authorList>
    </citation>
    <scope>NUCLEOTIDE SEQUENCE</scope>
    <source>
        <strain evidence="2">CGMCC 1.12785</strain>
    </source>
</reference>
<accession>A0A8J2XK66</accession>
<evidence type="ECO:0000259" key="1">
    <source>
        <dbReference type="Pfam" id="PF01494"/>
    </source>
</evidence>
<sequence>MRVIVVGAGPAGSTLAYYLATAGVEVIVLEKTGFPREKICGDGLTPRAVREMNLMGIEHPESEGWRKNKGLRLIGGGHTMEMPWPALSGFPEYGLVRTREGFDEALARRAQAAGADLREHVFVTDPILDESGRLIGVRTTGTDARGRKVGPEENFHGDLVVAADGISARLALAMGVEKRDDRPMGVAVRTYFESPRHDDDWLESWVELRAPGEDGRPGEVLPGYGWIFGVGDGTSNVGLGILNTSKQFGKVDYRKVLTSWTSSLPEEWGYREENQRGPVRGAALPMAFNRTPHYRDGLMLIGDAGGMVNPFNGEGIAYAMESARLAAEVVADAAHLPAAARERSLAAYPELVRDRFGSYFTLGRGFTEVIGRPALMQLGVKYGLGSTVLMRFVVKLLANLTETPHRPDRDAYDRLIHALERLTPATSNQ</sequence>
<dbReference type="GO" id="GO:0071949">
    <property type="term" value="F:FAD binding"/>
    <property type="evidence" value="ECO:0007669"/>
    <property type="project" value="InterPro"/>
</dbReference>
<dbReference type="Proteomes" id="UP000616114">
    <property type="component" value="Unassembled WGS sequence"/>
</dbReference>
<dbReference type="PANTHER" id="PTHR42685">
    <property type="entry name" value="GERANYLGERANYL DIPHOSPHATE REDUCTASE"/>
    <property type="match status" value="1"/>
</dbReference>
<dbReference type="AlphaFoldDB" id="A0A8J2XK66"/>
<evidence type="ECO:0000313" key="2">
    <source>
        <dbReference type="EMBL" id="GGA11202.1"/>
    </source>
</evidence>
<dbReference type="GO" id="GO:0016628">
    <property type="term" value="F:oxidoreductase activity, acting on the CH-CH group of donors, NAD or NADP as acceptor"/>
    <property type="evidence" value="ECO:0007669"/>
    <property type="project" value="InterPro"/>
</dbReference>
<dbReference type="Gene3D" id="3.50.50.60">
    <property type="entry name" value="FAD/NAD(P)-binding domain"/>
    <property type="match status" value="1"/>
</dbReference>
<name>A0A8J2XK66_9MICO</name>
<proteinExistence type="predicted"/>
<dbReference type="NCBIfam" id="TIGR02032">
    <property type="entry name" value="GG-red-SF"/>
    <property type="match status" value="1"/>
</dbReference>
<keyword evidence="3" id="KW-1185">Reference proteome</keyword>
<dbReference type="InterPro" id="IPR050407">
    <property type="entry name" value="Geranylgeranyl_reductase"/>
</dbReference>
<dbReference type="EMBL" id="BMFY01000004">
    <property type="protein sequence ID" value="GGA11202.1"/>
    <property type="molecule type" value="Genomic_DNA"/>
</dbReference>
<organism evidence="2 3">
    <name type="scientific">Sediminivirga luteola</name>
    <dbReference type="NCBI Taxonomy" id="1774748"/>
    <lineage>
        <taxon>Bacteria</taxon>
        <taxon>Bacillati</taxon>
        <taxon>Actinomycetota</taxon>
        <taxon>Actinomycetes</taxon>
        <taxon>Micrococcales</taxon>
        <taxon>Brevibacteriaceae</taxon>
        <taxon>Sediminivirga</taxon>
    </lineage>
</organism>
<dbReference type="InterPro" id="IPR002938">
    <property type="entry name" value="FAD-bd"/>
</dbReference>
<protein>
    <submittedName>
        <fullName evidence="2">Drug:proton antiporter</fullName>
    </submittedName>
</protein>
<dbReference type="RefSeq" id="WP_188550069.1">
    <property type="nucleotide sequence ID" value="NZ_BMFY01000004.1"/>
</dbReference>
<evidence type="ECO:0000313" key="3">
    <source>
        <dbReference type="Proteomes" id="UP000616114"/>
    </source>
</evidence>
<dbReference type="PRINTS" id="PR00420">
    <property type="entry name" value="RNGMNOXGNASE"/>
</dbReference>
<dbReference type="SUPFAM" id="SSF51905">
    <property type="entry name" value="FAD/NAD(P)-binding domain"/>
    <property type="match status" value="1"/>
</dbReference>
<comment type="caution">
    <text evidence="2">The sequence shown here is derived from an EMBL/GenBank/DDBJ whole genome shotgun (WGS) entry which is preliminary data.</text>
</comment>
<dbReference type="PANTHER" id="PTHR42685:SF22">
    <property type="entry name" value="CONDITIONED MEDIUM FACTOR RECEPTOR 1"/>
    <property type="match status" value="1"/>
</dbReference>
<dbReference type="InterPro" id="IPR036188">
    <property type="entry name" value="FAD/NAD-bd_sf"/>
</dbReference>
<dbReference type="InterPro" id="IPR011777">
    <property type="entry name" value="Geranylgeranyl_Rdtase_fam"/>
</dbReference>
<feature type="domain" description="FAD-binding" evidence="1">
    <location>
        <begin position="2"/>
        <end position="348"/>
    </location>
</feature>
<gene>
    <name evidence="2" type="ORF">GCM10011333_12560</name>
</gene>
<reference evidence="2" key="1">
    <citation type="journal article" date="2014" name="Int. J. Syst. Evol. Microbiol.">
        <title>Complete genome sequence of Corynebacterium casei LMG S-19264T (=DSM 44701T), isolated from a smear-ripened cheese.</title>
        <authorList>
            <consortium name="US DOE Joint Genome Institute (JGI-PGF)"/>
            <person name="Walter F."/>
            <person name="Albersmeier A."/>
            <person name="Kalinowski J."/>
            <person name="Ruckert C."/>
        </authorList>
    </citation>
    <scope>NUCLEOTIDE SEQUENCE</scope>
    <source>
        <strain evidence="2">CGMCC 1.12785</strain>
    </source>
</reference>
<dbReference type="Pfam" id="PF01494">
    <property type="entry name" value="FAD_binding_3"/>
    <property type="match status" value="1"/>
</dbReference>